<name>A0A0C2R9D3_9BACL</name>
<dbReference type="Proteomes" id="UP000031950">
    <property type="component" value="Unassembled WGS sequence"/>
</dbReference>
<proteinExistence type="predicted"/>
<comment type="caution">
    <text evidence="2">The sequence shown here is derived from an EMBL/GenBank/DDBJ whole genome shotgun (WGS) entry which is preliminary data.</text>
</comment>
<feature type="region of interest" description="Disordered" evidence="1">
    <location>
        <begin position="103"/>
        <end position="129"/>
    </location>
</feature>
<dbReference type="PATRIC" id="fig|135826.4.peg.2500"/>
<keyword evidence="3" id="KW-1185">Reference proteome</keyword>
<reference evidence="2 3" key="1">
    <citation type="submission" date="2015-01" db="EMBL/GenBank/DDBJ databases">
        <title>Genome sequence of Jeotgalibacillus alimentarius.</title>
        <authorList>
            <person name="Goh K.M."/>
            <person name="Chan K.-G."/>
            <person name="Yaakop A.S."/>
            <person name="Ee R."/>
            <person name="Gan H.M."/>
            <person name="Chan C.S."/>
        </authorList>
    </citation>
    <scope>NUCLEOTIDE SEQUENCE [LARGE SCALE GENOMIC DNA]</scope>
    <source>
        <strain evidence="2 3">YKJ-13</strain>
    </source>
</reference>
<accession>A0A0C2R9D3</accession>
<protein>
    <recommendedName>
        <fullName evidence="4">Scaffolding protein</fullName>
    </recommendedName>
</protein>
<gene>
    <name evidence="2" type="ORF">KP77_25090</name>
</gene>
<evidence type="ECO:0000313" key="2">
    <source>
        <dbReference type="EMBL" id="KIL46940.1"/>
    </source>
</evidence>
<evidence type="ECO:0008006" key="4">
    <source>
        <dbReference type="Google" id="ProtNLM"/>
    </source>
</evidence>
<evidence type="ECO:0000256" key="1">
    <source>
        <dbReference type="SAM" id="MobiDB-lite"/>
    </source>
</evidence>
<feature type="compositionally biased region" description="Basic and acidic residues" evidence="1">
    <location>
        <begin position="60"/>
        <end position="72"/>
    </location>
</feature>
<dbReference type="RefSeq" id="WP_052474169.1">
    <property type="nucleotide sequence ID" value="NZ_JXRQ01000024.1"/>
</dbReference>
<dbReference type="STRING" id="135826.KP77_25090"/>
<evidence type="ECO:0000313" key="3">
    <source>
        <dbReference type="Proteomes" id="UP000031950"/>
    </source>
</evidence>
<dbReference type="AlphaFoldDB" id="A0A0C2R9D3"/>
<feature type="compositionally biased region" description="Basic and acidic residues" evidence="1">
    <location>
        <begin position="120"/>
        <end position="129"/>
    </location>
</feature>
<organism evidence="2 3">
    <name type="scientific">Jeotgalibacillus alimentarius</name>
    <dbReference type="NCBI Taxonomy" id="135826"/>
    <lineage>
        <taxon>Bacteria</taxon>
        <taxon>Bacillati</taxon>
        <taxon>Bacillota</taxon>
        <taxon>Bacilli</taxon>
        <taxon>Bacillales</taxon>
        <taxon>Caryophanaceae</taxon>
        <taxon>Jeotgalibacillus</taxon>
    </lineage>
</organism>
<dbReference type="EMBL" id="JXRQ01000024">
    <property type="protein sequence ID" value="KIL46940.1"/>
    <property type="molecule type" value="Genomic_DNA"/>
</dbReference>
<sequence>MKLYLAIFTFIKSLFEKPETIQASDKKPLKLNLQFFAEGDPPGGESGGDKGGEGGSGTKPDPEDKPFATFNSKEELDKRLNRAQKAGQKALAEQLGFDSVEAMEKAISSKKNPEGGTGDKGGKGPDKDVDVDAIIEQKLQEDRQKTFKRLLTAEVKLAAKELDFADYEDALKLGDFEDVKEDANGEITGVKEVLEALAKKKPHLLKKAGNGNFGADAGSSRKSEQERLEQLKKEAQSRGTYTASVNDPWKR</sequence>
<feature type="region of interest" description="Disordered" evidence="1">
    <location>
        <begin position="32"/>
        <end position="72"/>
    </location>
</feature>
<feature type="region of interest" description="Disordered" evidence="1">
    <location>
        <begin position="206"/>
        <end position="251"/>
    </location>
</feature>
<feature type="compositionally biased region" description="Basic and acidic residues" evidence="1">
    <location>
        <begin position="219"/>
        <end position="236"/>
    </location>
</feature>